<evidence type="ECO:0000313" key="3">
    <source>
        <dbReference type="EMBL" id="GAA4446541.1"/>
    </source>
</evidence>
<protein>
    <submittedName>
        <fullName evidence="3">YceI family protein</fullName>
    </submittedName>
</protein>
<evidence type="ECO:0000256" key="1">
    <source>
        <dbReference type="SAM" id="SignalP"/>
    </source>
</evidence>
<evidence type="ECO:0000259" key="2">
    <source>
        <dbReference type="Pfam" id="PF04264"/>
    </source>
</evidence>
<keyword evidence="1" id="KW-0732">Signal</keyword>
<dbReference type="Proteomes" id="UP001501508">
    <property type="component" value="Unassembled WGS sequence"/>
</dbReference>
<accession>A0ABP8M8T6</accession>
<dbReference type="Pfam" id="PF04264">
    <property type="entry name" value="YceI"/>
    <property type="match status" value="1"/>
</dbReference>
<comment type="caution">
    <text evidence="3">The sequence shown here is derived from an EMBL/GenBank/DDBJ whole genome shotgun (WGS) entry which is preliminary data.</text>
</comment>
<keyword evidence="4" id="KW-1185">Reference proteome</keyword>
<reference evidence="4" key="1">
    <citation type="journal article" date="2019" name="Int. J. Syst. Evol. Microbiol.">
        <title>The Global Catalogue of Microorganisms (GCM) 10K type strain sequencing project: providing services to taxonomists for standard genome sequencing and annotation.</title>
        <authorList>
            <consortium name="The Broad Institute Genomics Platform"/>
            <consortium name="The Broad Institute Genome Sequencing Center for Infectious Disease"/>
            <person name="Wu L."/>
            <person name="Ma J."/>
        </authorList>
    </citation>
    <scope>NUCLEOTIDE SEQUENCE [LARGE SCALE GENOMIC DNA]</scope>
    <source>
        <strain evidence="4">JCM 31920</strain>
    </source>
</reference>
<evidence type="ECO:0000313" key="4">
    <source>
        <dbReference type="Proteomes" id="UP001501508"/>
    </source>
</evidence>
<feature type="domain" description="Lipid/polyisoprenoid-binding YceI-like" evidence="2">
    <location>
        <begin position="52"/>
        <end position="175"/>
    </location>
</feature>
<gene>
    <name evidence="3" type="ORF">GCM10023091_39830</name>
</gene>
<feature type="signal peptide" evidence="1">
    <location>
        <begin position="1"/>
        <end position="21"/>
    </location>
</feature>
<feature type="chain" id="PRO_5046697369" evidence="1">
    <location>
        <begin position="22"/>
        <end position="182"/>
    </location>
</feature>
<dbReference type="SUPFAM" id="SSF101874">
    <property type="entry name" value="YceI-like"/>
    <property type="match status" value="1"/>
</dbReference>
<dbReference type="InterPro" id="IPR036761">
    <property type="entry name" value="TTHA0802/YceI-like_sf"/>
</dbReference>
<dbReference type="Gene3D" id="2.40.128.110">
    <property type="entry name" value="Lipid/polyisoprenoid-binding, YceI-like"/>
    <property type="match status" value="1"/>
</dbReference>
<proteinExistence type="predicted"/>
<dbReference type="EMBL" id="BAABEY010000036">
    <property type="protein sequence ID" value="GAA4446541.1"/>
    <property type="molecule type" value="Genomic_DNA"/>
</dbReference>
<name>A0ABP8M8T6_9BACT</name>
<dbReference type="InterPro" id="IPR007372">
    <property type="entry name" value="Lipid/polyisoprenoid-bd_YceI"/>
</dbReference>
<dbReference type="RefSeq" id="WP_345032485.1">
    <property type="nucleotide sequence ID" value="NZ_BAABEY010000036.1"/>
</dbReference>
<sequence>MSNYSLFVLLLFSGQLMFAQAQTYVTANGKTEFFSETPVENIHAVNKTSLVALNTATGDIAARIKIRDFVFPNKLMQEHFNENYMESERLPLATFSGKITNPPDYTKNGTFPVTASGKITIHGVTKDRELKGKLTVQDGKISLQTEFDVALSDHNIEVPTLVFVKIAQVIRVKADYMLLPKN</sequence>
<organism evidence="3 4">
    <name type="scientific">Ravibacter arvi</name>
    <dbReference type="NCBI Taxonomy" id="2051041"/>
    <lineage>
        <taxon>Bacteria</taxon>
        <taxon>Pseudomonadati</taxon>
        <taxon>Bacteroidota</taxon>
        <taxon>Cytophagia</taxon>
        <taxon>Cytophagales</taxon>
        <taxon>Spirosomataceae</taxon>
        <taxon>Ravibacter</taxon>
    </lineage>
</organism>